<feature type="region of interest" description="Disordered" evidence="1">
    <location>
        <begin position="350"/>
        <end position="403"/>
    </location>
</feature>
<feature type="compositionally biased region" description="Low complexity" evidence="1">
    <location>
        <begin position="455"/>
        <end position="467"/>
    </location>
</feature>
<sequence length="673" mass="68050">MASVDSSTDLVVLFIPVAFCDLAPAVSPEELRGILFGASTGDDNYNDAISSASGTVAGYFDFCSNGRRSLSPENTLISEAVTIPCNGSNSYGAAWTTSRCSAMDLYGWAEAALDLAVGRLAAWSSQAPALDRIQHVVLITPDGSWWKPRYDPGPNSCTSYLASGEWGRLRRLPLSPATAGGAAAGGDSGDGSGNAFGFVWLTGERRFLMNTYLHELSHNLGLYHAGSGETCQYCDRSSAMGACCWARCHNAAHLWALGWADPLDGGALALEGMPEGVVLPYRLPAQHSSDASFIMIDASQGSPNGTRVFVSYRRLRPPYEVFDPQLDKTVLVHRFLSGGARIGSMDTVLAAKLQPPPPPGWASAGSSSSGSSISGSSNGSRGGSGGGGISNGNGVRGSGSGASTWRDEATRLLVQVLGSDGASAVVTICRAPLASPPAAAGAANAAEASGGGSSAGTAPTPPSSSGVSAVVDWNVCLQAQPDAALVLQATGVAQPQPPLPLPPPATPPPPPPPPLPLPPWPRPAAHAAVSSPEAYAAAVLRRGSAVPPSPRGATPTPLATPPKPAAPPGPLSSNALLSPAAPQAAGAAPRRGAGRNRGDSPCAPAPPVPAPAPAPAPTPAPALTSSPPPTTPPGRSRPAPADRVVVEASQQPKAQALAANANANATAGRQGRR</sequence>
<dbReference type="PRINTS" id="PR01217">
    <property type="entry name" value="PRICHEXTENSN"/>
</dbReference>
<dbReference type="Pfam" id="PF05548">
    <property type="entry name" value="Peptidase_M11"/>
    <property type="match status" value="2"/>
</dbReference>
<evidence type="ECO:0000256" key="1">
    <source>
        <dbReference type="SAM" id="MobiDB-lite"/>
    </source>
</evidence>
<accession>A0A835WGQ0</accession>
<feature type="compositionally biased region" description="Pro residues" evidence="1">
    <location>
        <begin position="558"/>
        <end position="570"/>
    </location>
</feature>
<feature type="compositionally biased region" description="Low complexity" evidence="1">
    <location>
        <begin position="523"/>
        <end position="539"/>
    </location>
</feature>
<dbReference type="Proteomes" id="UP000613740">
    <property type="component" value="Unassembled WGS sequence"/>
</dbReference>
<keyword evidence="4" id="KW-1185">Reference proteome</keyword>
<evidence type="ECO:0000313" key="3">
    <source>
        <dbReference type="EMBL" id="KAG2447003.1"/>
    </source>
</evidence>
<proteinExistence type="predicted"/>
<dbReference type="EMBL" id="JAEHOD010000024">
    <property type="protein sequence ID" value="KAG2447003.1"/>
    <property type="molecule type" value="Genomic_DNA"/>
</dbReference>
<dbReference type="SUPFAM" id="SSF55486">
    <property type="entry name" value="Metalloproteases ('zincins'), catalytic domain"/>
    <property type="match status" value="1"/>
</dbReference>
<feature type="region of interest" description="Disordered" evidence="1">
    <location>
        <begin position="495"/>
        <end position="673"/>
    </location>
</feature>
<dbReference type="AlphaFoldDB" id="A0A835WGQ0"/>
<dbReference type="InterPro" id="IPR008752">
    <property type="entry name" value="Peptidase_M11"/>
</dbReference>
<feature type="domain" description="Peptidase M11 gametolysin" evidence="2">
    <location>
        <begin position="11"/>
        <end position="127"/>
    </location>
</feature>
<evidence type="ECO:0000313" key="4">
    <source>
        <dbReference type="Proteomes" id="UP000613740"/>
    </source>
</evidence>
<feature type="compositionally biased region" description="Low complexity" evidence="1">
    <location>
        <begin position="571"/>
        <end position="591"/>
    </location>
</feature>
<feature type="domain" description="Peptidase M11 gametolysin" evidence="2">
    <location>
        <begin position="210"/>
        <end position="335"/>
    </location>
</feature>
<comment type="caution">
    <text evidence="3">The sequence shown here is derived from an EMBL/GenBank/DDBJ whole genome shotgun (WGS) entry which is preliminary data.</text>
</comment>
<reference evidence="3" key="1">
    <citation type="journal article" date="2020" name="bioRxiv">
        <title>Comparative genomics of Chlamydomonas.</title>
        <authorList>
            <person name="Craig R.J."/>
            <person name="Hasan A.R."/>
            <person name="Ness R.W."/>
            <person name="Keightley P.D."/>
        </authorList>
    </citation>
    <scope>NUCLEOTIDE SEQUENCE</scope>
    <source>
        <strain evidence="3">CCAP 11/173</strain>
    </source>
</reference>
<evidence type="ECO:0000259" key="2">
    <source>
        <dbReference type="Pfam" id="PF05548"/>
    </source>
</evidence>
<feature type="compositionally biased region" description="Gly residues" evidence="1">
    <location>
        <begin position="380"/>
        <end position="400"/>
    </location>
</feature>
<feature type="compositionally biased region" description="Low complexity" evidence="1">
    <location>
        <begin position="654"/>
        <end position="667"/>
    </location>
</feature>
<name>A0A835WGQ0_9CHLO</name>
<organism evidence="3 4">
    <name type="scientific">Chlamydomonas schloesseri</name>
    <dbReference type="NCBI Taxonomy" id="2026947"/>
    <lineage>
        <taxon>Eukaryota</taxon>
        <taxon>Viridiplantae</taxon>
        <taxon>Chlorophyta</taxon>
        <taxon>core chlorophytes</taxon>
        <taxon>Chlorophyceae</taxon>
        <taxon>CS clade</taxon>
        <taxon>Chlamydomonadales</taxon>
        <taxon>Chlamydomonadaceae</taxon>
        <taxon>Chlamydomonas</taxon>
    </lineage>
</organism>
<feature type="compositionally biased region" description="Pro residues" evidence="1">
    <location>
        <begin position="603"/>
        <end position="632"/>
    </location>
</feature>
<feature type="region of interest" description="Disordered" evidence="1">
    <location>
        <begin position="444"/>
        <end position="467"/>
    </location>
</feature>
<feature type="compositionally biased region" description="Low complexity" evidence="1">
    <location>
        <begin position="363"/>
        <end position="379"/>
    </location>
</feature>
<protein>
    <recommendedName>
        <fullName evidence="2">Peptidase M11 gametolysin domain-containing protein</fullName>
    </recommendedName>
</protein>
<feature type="compositionally biased region" description="Pro residues" evidence="1">
    <location>
        <begin position="495"/>
        <end position="522"/>
    </location>
</feature>
<dbReference type="OrthoDB" id="545544at2759"/>
<gene>
    <name evidence="3" type="ORF">HYH02_008157</name>
</gene>